<protein>
    <recommendedName>
        <fullName evidence="2">Aminopyrimidine aminohydrolase</fullName>
        <ecNumber evidence="2">3.5.99.2</ecNumber>
    </recommendedName>
</protein>
<evidence type="ECO:0000259" key="3">
    <source>
        <dbReference type="Pfam" id="PF03070"/>
    </source>
</evidence>
<reference evidence="5" key="1">
    <citation type="submission" date="2016-02" db="EMBL/GenBank/DDBJ databases">
        <authorList>
            <person name="Kaur G."/>
            <person name="Nair G.R."/>
            <person name="Mayilraj S."/>
        </authorList>
    </citation>
    <scope>NUCLEOTIDE SEQUENCE [LARGE SCALE GENOMIC DNA]</scope>
    <source>
        <strain evidence="5">GA-15</strain>
    </source>
</reference>
<comment type="pathway">
    <text evidence="1 2">Cofactor biosynthesis; thiamine diphosphate biosynthesis.</text>
</comment>
<dbReference type="GO" id="GO:0050334">
    <property type="term" value="F:thiaminase activity"/>
    <property type="evidence" value="ECO:0007669"/>
    <property type="project" value="UniProtKB-EC"/>
</dbReference>
<comment type="function">
    <text evidence="2">Catalyzes an amino-pyrimidine hydrolysis reaction at the C5' of the pyrimidine moiety of thiamine compounds, a reaction that is part of a thiamine salvage pathway.</text>
</comment>
<proteinExistence type="inferred from homology"/>
<dbReference type="InterPro" id="IPR004305">
    <property type="entry name" value="Thiaminase-2/PQQC"/>
</dbReference>
<feature type="domain" description="Thiaminase-2/PQQC" evidence="3">
    <location>
        <begin position="15"/>
        <end position="220"/>
    </location>
</feature>
<keyword evidence="2" id="KW-0378">Hydrolase</keyword>
<dbReference type="RefSeq" id="WP_066839043.1">
    <property type="nucleotide sequence ID" value="NZ_LSTQ01000010.1"/>
</dbReference>
<dbReference type="GO" id="GO:0005829">
    <property type="term" value="C:cytosol"/>
    <property type="evidence" value="ECO:0007669"/>
    <property type="project" value="TreeGrafter"/>
</dbReference>
<dbReference type="Gene3D" id="1.20.910.10">
    <property type="entry name" value="Heme oxygenase-like"/>
    <property type="match status" value="1"/>
</dbReference>
<dbReference type="PANTHER" id="PTHR43198">
    <property type="entry name" value="BIFUNCTIONAL TH2 PROTEIN"/>
    <property type="match status" value="1"/>
</dbReference>
<keyword evidence="2" id="KW-0784">Thiamine biosynthesis</keyword>
<organism evidence="4 5">
    <name type="scientific">Corynebacterium stationis</name>
    <dbReference type="NCBI Taxonomy" id="1705"/>
    <lineage>
        <taxon>Bacteria</taxon>
        <taxon>Bacillati</taxon>
        <taxon>Actinomycetota</taxon>
        <taxon>Actinomycetes</taxon>
        <taxon>Mycobacteriales</taxon>
        <taxon>Corynebacteriaceae</taxon>
        <taxon>Corynebacterium</taxon>
    </lineage>
</organism>
<dbReference type="Pfam" id="PF03070">
    <property type="entry name" value="TENA_THI-4"/>
    <property type="match status" value="1"/>
</dbReference>
<dbReference type="GO" id="GO:0009229">
    <property type="term" value="P:thiamine diphosphate biosynthetic process"/>
    <property type="evidence" value="ECO:0007669"/>
    <property type="project" value="UniProtKB-UniPathway"/>
</dbReference>
<evidence type="ECO:0000256" key="2">
    <source>
        <dbReference type="RuleBase" id="RU363093"/>
    </source>
</evidence>
<comment type="caution">
    <text evidence="4">The sequence shown here is derived from an EMBL/GenBank/DDBJ whole genome shotgun (WGS) entry which is preliminary data.</text>
</comment>
<accession>A0A177INZ1</accession>
<sequence length="223" mass="24738">MTLFADLKKAIGTEWTDYTEHEFVRKLGEGTLPLPVFQDYLVQDYHFLVQFARANALAAYKSRNLADIKDATGALQAILHETELHRRLTARWGITEEELDAAAEKQTTVAYTRYVLDTGMSGDLLDMHVALSPCSIGYAEIGVALEPQRTRALDAGEEHPYGEWIAEYSGTEFQTAAQAATERLDALTAGSVTAERFDSLVEIFRAATRLEAAFWQQALDSAA</sequence>
<dbReference type="InterPro" id="IPR050967">
    <property type="entry name" value="Thiamine_Salvage_TenA"/>
</dbReference>
<gene>
    <name evidence="4" type="ORF">AYJ05_09030</name>
</gene>
<dbReference type="AlphaFoldDB" id="A0A177INZ1"/>
<dbReference type="CDD" id="cd19367">
    <property type="entry name" value="TenA_C_ScTHI20-like"/>
    <property type="match status" value="1"/>
</dbReference>
<dbReference type="EC" id="3.5.99.2" evidence="2"/>
<comment type="catalytic activity">
    <reaction evidence="2">
        <text>4-amino-5-aminomethyl-2-methylpyrimidine + H2O = 4-amino-5-hydroxymethyl-2-methylpyrimidine + NH4(+)</text>
        <dbReference type="Rhea" id="RHEA:31799"/>
        <dbReference type="ChEBI" id="CHEBI:15377"/>
        <dbReference type="ChEBI" id="CHEBI:16892"/>
        <dbReference type="ChEBI" id="CHEBI:28938"/>
        <dbReference type="ChEBI" id="CHEBI:63416"/>
        <dbReference type="EC" id="3.5.99.2"/>
    </reaction>
</comment>
<dbReference type="InterPro" id="IPR016084">
    <property type="entry name" value="Haem_Oase-like_multi-hlx"/>
</dbReference>
<comment type="similarity">
    <text evidence="2">Belongs to the TenA family.</text>
</comment>
<dbReference type="OrthoDB" id="34166at2"/>
<dbReference type="NCBIfam" id="TIGR04306">
    <property type="entry name" value="salvage_TenA"/>
    <property type="match status" value="1"/>
</dbReference>
<comment type="catalytic activity">
    <reaction evidence="2">
        <text>thiamine + H2O = 5-(2-hydroxyethyl)-4-methylthiazole + 4-amino-5-hydroxymethyl-2-methylpyrimidine + H(+)</text>
        <dbReference type="Rhea" id="RHEA:17509"/>
        <dbReference type="ChEBI" id="CHEBI:15377"/>
        <dbReference type="ChEBI" id="CHEBI:15378"/>
        <dbReference type="ChEBI" id="CHEBI:16892"/>
        <dbReference type="ChEBI" id="CHEBI:17957"/>
        <dbReference type="ChEBI" id="CHEBI:18385"/>
        <dbReference type="EC" id="3.5.99.2"/>
    </reaction>
</comment>
<dbReference type="STRING" id="1705.CA21670_12910"/>
<dbReference type="EMBL" id="LSTQ01000010">
    <property type="protein sequence ID" value="OAH29961.1"/>
    <property type="molecule type" value="Genomic_DNA"/>
</dbReference>
<keyword evidence="5" id="KW-1185">Reference proteome</keyword>
<evidence type="ECO:0000313" key="5">
    <source>
        <dbReference type="Proteomes" id="UP000076947"/>
    </source>
</evidence>
<name>A0A177INZ1_9CORY</name>
<evidence type="ECO:0000313" key="4">
    <source>
        <dbReference type="EMBL" id="OAH29961.1"/>
    </source>
</evidence>
<dbReference type="UniPathway" id="UPA00060"/>
<dbReference type="PANTHER" id="PTHR43198:SF2">
    <property type="entry name" value="SI:CH1073-67J19.1-RELATED"/>
    <property type="match status" value="1"/>
</dbReference>
<dbReference type="InterPro" id="IPR027574">
    <property type="entry name" value="Thiaminase_II"/>
</dbReference>
<dbReference type="SUPFAM" id="SSF48613">
    <property type="entry name" value="Heme oxygenase-like"/>
    <property type="match status" value="1"/>
</dbReference>
<dbReference type="Proteomes" id="UP000076947">
    <property type="component" value="Unassembled WGS sequence"/>
</dbReference>
<dbReference type="GO" id="GO:0009228">
    <property type="term" value="P:thiamine biosynthetic process"/>
    <property type="evidence" value="ECO:0007669"/>
    <property type="project" value="UniProtKB-KW"/>
</dbReference>
<evidence type="ECO:0000256" key="1">
    <source>
        <dbReference type="ARBA" id="ARBA00004948"/>
    </source>
</evidence>